<dbReference type="Pfam" id="PF00356">
    <property type="entry name" value="LacI"/>
    <property type="match status" value="1"/>
</dbReference>
<keyword evidence="3" id="KW-0804">Transcription</keyword>
<evidence type="ECO:0000259" key="4">
    <source>
        <dbReference type="PROSITE" id="PS50932"/>
    </source>
</evidence>
<organism evidence="5 6">
    <name type="scientific">Roseateles agri</name>
    <dbReference type="NCBI Taxonomy" id="3098619"/>
    <lineage>
        <taxon>Bacteria</taxon>
        <taxon>Pseudomonadati</taxon>
        <taxon>Pseudomonadota</taxon>
        <taxon>Betaproteobacteria</taxon>
        <taxon>Burkholderiales</taxon>
        <taxon>Sphaerotilaceae</taxon>
        <taxon>Roseateles</taxon>
    </lineage>
</organism>
<keyword evidence="1" id="KW-0805">Transcription regulation</keyword>
<dbReference type="PANTHER" id="PTHR30146:SF152">
    <property type="entry name" value="TRANSCRIPTIONAL REGULATORY PROTEIN"/>
    <property type="match status" value="1"/>
</dbReference>
<dbReference type="SMART" id="SM00354">
    <property type="entry name" value="HTH_LACI"/>
    <property type="match status" value="1"/>
</dbReference>
<protein>
    <submittedName>
        <fullName evidence="5">LacI family DNA-binding transcriptional regulator</fullName>
    </submittedName>
</protein>
<dbReference type="Pfam" id="PF13407">
    <property type="entry name" value="Peripla_BP_4"/>
    <property type="match status" value="1"/>
</dbReference>
<sequence length="350" mass="37575">MVDSSEDRRRAQLIDVAAAAGVSLATVDRVLHGRAGVRSRTAEQVHAAVRQLGYSADPAASRLARGRPHSVAVVLPSGSNSFIAMLVEQIAQSEPWLHELRLNAAVDRVDVFSPQVLAEHLAGLRGKRDAVIVVGLDHPRVRAAIDDLCADGTTVITLVSDVPGSQRAHYVGIDNVAAGRTAGTLLGRFVGRDAARRKVGIVLGSHGLRDHAERLFGFQQVLAAEHAQLKALQPLEGHDDSTRTEPLVAELLRSEPELAAIYSIGAGNRGIHAALAASGRALDIVWICHELTPHARTALLDGVADAVIHQDAGHEVRSAFRLALARLNKERLLPDQERIRIGVYLKENLP</sequence>
<dbReference type="PANTHER" id="PTHR30146">
    <property type="entry name" value="LACI-RELATED TRANSCRIPTIONAL REPRESSOR"/>
    <property type="match status" value="1"/>
</dbReference>
<evidence type="ECO:0000256" key="3">
    <source>
        <dbReference type="ARBA" id="ARBA00023163"/>
    </source>
</evidence>
<dbReference type="InterPro" id="IPR000843">
    <property type="entry name" value="HTH_LacI"/>
</dbReference>
<accession>A0ABU5DMT8</accession>
<proteinExistence type="predicted"/>
<dbReference type="PROSITE" id="PS50932">
    <property type="entry name" value="HTH_LACI_2"/>
    <property type="match status" value="1"/>
</dbReference>
<evidence type="ECO:0000256" key="1">
    <source>
        <dbReference type="ARBA" id="ARBA00023015"/>
    </source>
</evidence>
<keyword evidence="2 5" id="KW-0238">DNA-binding</keyword>
<dbReference type="EMBL" id="JAXCLA010000007">
    <property type="protein sequence ID" value="MDY0747046.1"/>
    <property type="molecule type" value="Genomic_DNA"/>
</dbReference>
<evidence type="ECO:0000256" key="2">
    <source>
        <dbReference type="ARBA" id="ARBA00023125"/>
    </source>
</evidence>
<dbReference type="SUPFAM" id="SSF47413">
    <property type="entry name" value="lambda repressor-like DNA-binding domains"/>
    <property type="match status" value="1"/>
</dbReference>
<dbReference type="CDD" id="cd01392">
    <property type="entry name" value="HTH_LacI"/>
    <property type="match status" value="1"/>
</dbReference>
<dbReference type="Gene3D" id="3.40.50.2300">
    <property type="match status" value="2"/>
</dbReference>
<dbReference type="RefSeq" id="WP_320425015.1">
    <property type="nucleotide sequence ID" value="NZ_JAXCLA010000007.1"/>
</dbReference>
<dbReference type="InterPro" id="IPR010982">
    <property type="entry name" value="Lambda_DNA-bd_dom_sf"/>
</dbReference>
<name>A0ABU5DMT8_9BURK</name>
<dbReference type="InterPro" id="IPR028082">
    <property type="entry name" value="Peripla_BP_I"/>
</dbReference>
<evidence type="ECO:0000313" key="5">
    <source>
        <dbReference type="EMBL" id="MDY0747046.1"/>
    </source>
</evidence>
<dbReference type="Proteomes" id="UP001285263">
    <property type="component" value="Unassembled WGS sequence"/>
</dbReference>
<dbReference type="SUPFAM" id="SSF53822">
    <property type="entry name" value="Periplasmic binding protein-like I"/>
    <property type="match status" value="1"/>
</dbReference>
<dbReference type="GO" id="GO:0003677">
    <property type="term" value="F:DNA binding"/>
    <property type="evidence" value="ECO:0007669"/>
    <property type="project" value="UniProtKB-KW"/>
</dbReference>
<gene>
    <name evidence="5" type="ORF">SNE35_21240</name>
</gene>
<reference evidence="5 6" key="1">
    <citation type="submission" date="2023-11" db="EMBL/GenBank/DDBJ databases">
        <title>Paucibacter sp. nov., isolated from fresh soil in Korea.</title>
        <authorList>
            <person name="Le N.T.T."/>
        </authorList>
    </citation>
    <scope>NUCLEOTIDE SEQUENCE [LARGE SCALE GENOMIC DNA]</scope>
    <source>
        <strain evidence="5 6">R3-3</strain>
    </source>
</reference>
<dbReference type="Gene3D" id="1.10.260.40">
    <property type="entry name" value="lambda repressor-like DNA-binding domains"/>
    <property type="match status" value="1"/>
</dbReference>
<comment type="caution">
    <text evidence="5">The sequence shown here is derived from an EMBL/GenBank/DDBJ whole genome shotgun (WGS) entry which is preliminary data.</text>
</comment>
<dbReference type="InterPro" id="IPR025997">
    <property type="entry name" value="SBP_2_dom"/>
</dbReference>
<keyword evidence="6" id="KW-1185">Reference proteome</keyword>
<feature type="domain" description="HTH lacI-type" evidence="4">
    <location>
        <begin position="11"/>
        <end position="65"/>
    </location>
</feature>
<dbReference type="PROSITE" id="PS00356">
    <property type="entry name" value="HTH_LACI_1"/>
    <property type="match status" value="1"/>
</dbReference>
<dbReference type="CDD" id="cd06307">
    <property type="entry name" value="PBP1_sugar_binding"/>
    <property type="match status" value="1"/>
</dbReference>
<evidence type="ECO:0000313" key="6">
    <source>
        <dbReference type="Proteomes" id="UP001285263"/>
    </source>
</evidence>